<feature type="region of interest" description="Disordered" evidence="1">
    <location>
        <begin position="305"/>
        <end position="328"/>
    </location>
</feature>
<proteinExistence type="predicted"/>
<evidence type="ECO:0000313" key="4">
    <source>
        <dbReference type="Proteomes" id="UP001360953"/>
    </source>
</evidence>
<sequence length="578" mass="62626">MATGALSRYVKDAVFLHGATRILLIQAFPRTLSSPRELRIQLGYIFNVSLDVLLTDPEFGERTIRITFRAVGDAYRAANRWRKTTDPIWRGVKIFFGNDGKIPDLSGGDAPRDDDGHDGPGGMPPPPPPDSSDDDGDDENEGIFGDGGPSGTDNNGGGDNGGDGAGAFNFTPQDMVPGARSVLDYNARRARGMAINDAHRPLPRFDGKGPACGVRTMPTLAESSFDAPMATSSGQYSASVYSRTTNGGPVVPAALLILQPCPPKMAQRALESAMSTPSRLCTVCTLLPKSITTSTALRPTTMATRSPTLTTPAWPTSQPTRPPSRMPTMPSALSAMSLSAVVAPCLMSSLVRWPEASGPTECRLCRQQTSTRLLFLDQQPCASWLWYTWSSNGLEIGQSREGTMLPVLALTLKAPLARHSYRLADLRFDFLLFHFTTASRFAPSTLRQLAHSTCAYQKRLGPFAPFLQQRSFRSMAHDGSTSSRYAATSNLLPLPMVCLSVRQPASSAFMRAFCFSSLLRSRARHQLAAHRKSLLPGYFVAAFSPLSLILLLLYLPWHTVATASSFSLKKPPVVDPLV</sequence>
<feature type="compositionally biased region" description="Polar residues" evidence="1">
    <location>
        <begin position="305"/>
        <end position="314"/>
    </location>
</feature>
<keyword evidence="2" id="KW-0812">Transmembrane</keyword>
<feature type="compositionally biased region" description="Gly residues" evidence="1">
    <location>
        <begin position="144"/>
        <end position="165"/>
    </location>
</feature>
<keyword evidence="2" id="KW-1133">Transmembrane helix</keyword>
<reference evidence="3 4" key="1">
    <citation type="submission" date="2024-04" db="EMBL/GenBank/DDBJ databases">
        <title>Phyllosticta paracitricarpa is synonymous to the EU quarantine fungus P. citricarpa based on phylogenomic analyses.</title>
        <authorList>
            <consortium name="Lawrence Berkeley National Laboratory"/>
            <person name="Van ingen-buijs V.A."/>
            <person name="Van westerhoven A.C."/>
            <person name="Haridas S."/>
            <person name="Skiadas P."/>
            <person name="Martin F."/>
            <person name="Groenewald J.Z."/>
            <person name="Crous P.W."/>
            <person name="Seidl M.F."/>
        </authorList>
    </citation>
    <scope>NUCLEOTIDE SEQUENCE [LARGE SCALE GENOMIC DNA]</scope>
    <source>
        <strain evidence="3 4">CPC 17464</strain>
    </source>
</reference>
<name>A0ABR1M657_9PEZI</name>
<protein>
    <submittedName>
        <fullName evidence="3">Uncharacterized protein</fullName>
    </submittedName>
</protein>
<feature type="region of interest" description="Disordered" evidence="1">
    <location>
        <begin position="102"/>
        <end position="176"/>
    </location>
</feature>
<dbReference type="Proteomes" id="UP001360953">
    <property type="component" value="Unassembled WGS sequence"/>
</dbReference>
<evidence type="ECO:0000256" key="2">
    <source>
        <dbReference type="SAM" id="Phobius"/>
    </source>
</evidence>
<feature type="transmembrane region" description="Helical" evidence="2">
    <location>
        <begin position="535"/>
        <end position="557"/>
    </location>
</feature>
<comment type="caution">
    <text evidence="3">The sequence shown here is derived from an EMBL/GenBank/DDBJ whole genome shotgun (WGS) entry which is preliminary data.</text>
</comment>
<gene>
    <name evidence="3" type="ORF">J3D65DRAFT_614411</name>
</gene>
<feature type="compositionally biased region" description="Acidic residues" evidence="1">
    <location>
        <begin position="131"/>
        <end position="141"/>
    </location>
</feature>
<dbReference type="EMBL" id="JBBPEH010000002">
    <property type="protein sequence ID" value="KAK7542616.1"/>
    <property type="molecule type" value="Genomic_DNA"/>
</dbReference>
<keyword evidence="4" id="KW-1185">Reference proteome</keyword>
<dbReference type="GeneID" id="92032113"/>
<keyword evidence="2" id="KW-0472">Membrane</keyword>
<accession>A0ABR1M657</accession>
<evidence type="ECO:0000256" key="1">
    <source>
        <dbReference type="SAM" id="MobiDB-lite"/>
    </source>
</evidence>
<dbReference type="RefSeq" id="XP_066658909.1">
    <property type="nucleotide sequence ID" value="XM_066799207.1"/>
</dbReference>
<organism evidence="3 4">
    <name type="scientific">Phyllosticta citribraziliensis</name>
    <dbReference type="NCBI Taxonomy" id="989973"/>
    <lineage>
        <taxon>Eukaryota</taxon>
        <taxon>Fungi</taxon>
        <taxon>Dikarya</taxon>
        <taxon>Ascomycota</taxon>
        <taxon>Pezizomycotina</taxon>
        <taxon>Dothideomycetes</taxon>
        <taxon>Dothideomycetes incertae sedis</taxon>
        <taxon>Botryosphaeriales</taxon>
        <taxon>Phyllostictaceae</taxon>
        <taxon>Phyllosticta</taxon>
    </lineage>
</organism>
<evidence type="ECO:0000313" key="3">
    <source>
        <dbReference type="EMBL" id="KAK7542616.1"/>
    </source>
</evidence>